<name>A0A2D0MZ63_FLAN2</name>
<evidence type="ECO:0008006" key="6">
    <source>
        <dbReference type="Google" id="ProtNLM"/>
    </source>
</evidence>
<accession>A0A2D0MZ63</accession>
<gene>
    <name evidence="4" type="ORF">CRP01_37160</name>
</gene>
<feature type="signal peptide" evidence="1">
    <location>
        <begin position="1"/>
        <end position="21"/>
    </location>
</feature>
<dbReference type="AlphaFoldDB" id="A0A2D0MZ63"/>
<dbReference type="GO" id="GO:0033922">
    <property type="term" value="F:peptidoglycan beta-N-acetylmuramidase activity"/>
    <property type="evidence" value="ECO:0007669"/>
    <property type="project" value="InterPro"/>
</dbReference>
<protein>
    <recommendedName>
        <fullName evidence="6">DUF1343 domain-containing protein</fullName>
    </recommendedName>
</protein>
<proteinExistence type="predicted"/>
<feature type="domain" description="Peptidoglycan beta-N-acetylmuramidase NamZ N-terminal" evidence="2">
    <location>
        <begin position="61"/>
        <end position="259"/>
    </location>
</feature>
<dbReference type="PANTHER" id="PTHR42915:SF1">
    <property type="entry name" value="PEPTIDOGLYCAN BETA-N-ACETYLMURAMIDASE NAMZ"/>
    <property type="match status" value="1"/>
</dbReference>
<dbReference type="PIRSF" id="PIRSF016719">
    <property type="entry name" value="UCP016719"/>
    <property type="match status" value="1"/>
</dbReference>
<dbReference type="Pfam" id="PF20732">
    <property type="entry name" value="NamZ_C"/>
    <property type="match status" value="1"/>
</dbReference>
<dbReference type="InterPro" id="IPR048503">
    <property type="entry name" value="NamZ_C"/>
</dbReference>
<sequence length="408" mass="45362">MIKVKIFVVFLLFFQLNCTTATSPEDTVEAGPEDTPATVADPEVGAAQLEAYLPALAGKTVGVVVNHTSVVGDRHLVDILLENDIAVRSIFAPEHGFRGTADAGQHLEDGKDPETGLPVVSLYGKNRKPQTSQLEGLDWVIFDIQDVGARFYTYISTMHHVMDVCAEMGIQFMVLDRPNPNGHYVDGPILDPEFKSFVGLDPIPVVHGMTVGEYAGMVNGEGWLTDGRTCKLTVIPCKNYTHQTAYELPISPSPNLPNMRSIYLYPSTCFFEGTIASEGRGTDKQFQVYGHPDYPADIAEYTFTPTPGPGASNPKLKGEECHGYDLTVIDTETVREQGQLNLSYLIDFYRNFPDKDKFFKKYFDTLAGGKDLREQIIAGKTEAEIRAGWQEGLEKYRQIRQKYLLYPL</sequence>
<evidence type="ECO:0000259" key="2">
    <source>
        <dbReference type="Pfam" id="PF07075"/>
    </source>
</evidence>
<dbReference type="Pfam" id="PF07075">
    <property type="entry name" value="NamZ_N"/>
    <property type="match status" value="1"/>
</dbReference>
<comment type="caution">
    <text evidence="4">The sequence shown here is derived from an EMBL/GenBank/DDBJ whole genome shotgun (WGS) entry which is preliminary data.</text>
</comment>
<keyword evidence="1" id="KW-0732">Signal</keyword>
<feature type="domain" description="Peptidoglycan beta-N-acetylmuramidase NamZ C-terminal" evidence="3">
    <location>
        <begin position="263"/>
        <end position="406"/>
    </location>
</feature>
<dbReference type="Proteomes" id="UP000223913">
    <property type="component" value="Unassembled WGS sequence"/>
</dbReference>
<evidence type="ECO:0000259" key="3">
    <source>
        <dbReference type="Pfam" id="PF20732"/>
    </source>
</evidence>
<dbReference type="InterPro" id="IPR008302">
    <property type="entry name" value="NamZ"/>
</dbReference>
<dbReference type="PANTHER" id="PTHR42915">
    <property type="entry name" value="HYPOTHETICAL 460 KDA PROTEIN IN FEUA-SIGW INTERGENIC REGION [PRECURSOR]"/>
    <property type="match status" value="1"/>
</dbReference>
<dbReference type="Gene3D" id="3.40.50.12170">
    <property type="entry name" value="Uncharacterised protein PF07075, DUF1343"/>
    <property type="match status" value="1"/>
</dbReference>
<dbReference type="OrthoDB" id="9801061at2"/>
<evidence type="ECO:0000313" key="4">
    <source>
        <dbReference type="EMBL" id="PHN01418.1"/>
    </source>
</evidence>
<feature type="chain" id="PRO_5013288317" description="DUF1343 domain-containing protein" evidence="1">
    <location>
        <begin position="22"/>
        <end position="408"/>
    </location>
</feature>
<organism evidence="4 5">
    <name type="scientific">Flavilitoribacter nigricans (strain ATCC 23147 / DSM 23189 / NBRC 102662 / NCIMB 1420 / SS-2)</name>
    <name type="common">Lewinella nigricans</name>
    <dbReference type="NCBI Taxonomy" id="1122177"/>
    <lineage>
        <taxon>Bacteria</taxon>
        <taxon>Pseudomonadati</taxon>
        <taxon>Bacteroidota</taxon>
        <taxon>Saprospiria</taxon>
        <taxon>Saprospirales</taxon>
        <taxon>Lewinellaceae</taxon>
        <taxon>Flavilitoribacter</taxon>
    </lineage>
</organism>
<keyword evidence="5" id="KW-1185">Reference proteome</keyword>
<evidence type="ECO:0000256" key="1">
    <source>
        <dbReference type="SAM" id="SignalP"/>
    </source>
</evidence>
<dbReference type="RefSeq" id="WP_099155166.1">
    <property type="nucleotide sequence ID" value="NZ_PDUD01000055.1"/>
</dbReference>
<dbReference type="Gene3D" id="3.90.1150.140">
    <property type="match status" value="1"/>
</dbReference>
<evidence type="ECO:0000313" key="5">
    <source>
        <dbReference type="Proteomes" id="UP000223913"/>
    </source>
</evidence>
<dbReference type="EMBL" id="PDUD01000055">
    <property type="protein sequence ID" value="PHN01418.1"/>
    <property type="molecule type" value="Genomic_DNA"/>
</dbReference>
<reference evidence="4 5" key="1">
    <citation type="submission" date="2017-10" db="EMBL/GenBank/DDBJ databases">
        <title>The draft genome sequence of Lewinella nigricans NBRC 102662.</title>
        <authorList>
            <person name="Wang K."/>
        </authorList>
    </citation>
    <scope>NUCLEOTIDE SEQUENCE [LARGE SCALE GENOMIC DNA]</scope>
    <source>
        <strain evidence="4 5">NBRC 102662</strain>
    </source>
</reference>
<dbReference type="InterPro" id="IPR048502">
    <property type="entry name" value="NamZ_N"/>
</dbReference>